<dbReference type="Gene3D" id="3.40.50.300">
    <property type="entry name" value="P-loop containing nucleotide triphosphate hydrolases"/>
    <property type="match status" value="1"/>
</dbReference>
<accession>A0A4R1HDF2</accession>
<dbReference type="InterPro" id="IPR005702">
    <property type="entry name" value="Wzc-like_C"/>
</dbReference>
<dbReference type="InterPro" id="IPR027417">
    <property type="entry name" value="P-loop_NTPase"/>
</dbReference>
<reference evidence="7 8" key="1">
    <citation type="submission" date="2019-03" db="EMBL/GenBank/DDBJ databases">
        <title>Genomic Encyclopedia of Type Strains, Phase IV (KMG-IV): sequencing the most valuable type-strain genomes for metagenomic binning, comparative biology and taxonomic classification.</title>
        <authorList>
            <person name="Goeker M."/>
        </authorList>
    </citation>
    <scope>NUCLEOTIDE SEQUENCE [LARGE SCALE GENOMIC DNA]</scope>
    <source>
        <strain evidence="7 8">DSM 19610</strain>
    </source>
</reference>
<gene>
    <name evidence="7" type="ORF">DFR30_1451</name>
</gene>
<dbReference type="PANTHER" id="PTHR32309">
    <property type="entry name" value="TYROSINE-PROTEIN KINASE"/>
    <property type="match status" value="1"/>
</dbReference>
<keyword evidence="4" id="KW-0067">ATP-binding</keyword>
<dbReference type="InterPro" id="IPR050445">
    <property type="entry name" value="Bact_polysacc_biosynth/exp"/>
</dbReference>
<evidence type="ECO:0000256" key="2">
    <source>
        <dbReference type="ARBA" id="ARBA00022741"/>
    </source>
</evidence>
<evidence type="ECO:0000256" key="4">
    <source>
        <dbReference type="ARBA" id="ARBA00022840"/>
    </source>
</evidence>
<feature type="domain" description="AAA" evidence="6">
    <location>
        <begin position="95"/>
        <end position="218"/>
    </location>
</feature>
<comment type="caution">
    <text evidence="7">The sequence shown here is derived from an EMBL/GenBank/DDBJ whole genome shotgun (WGS) entry which is preliminary data.</text>
</comment>
<evidence type="ECO:0000313" key="8">
    <source>
        <dbReference type="Proteomes" id="UP000295707"/>
    </source>
</evidence>
<dbReference type="InterPro" id="IPR025669">
    <property type="entry name" value="AAA_dom"/>
</dbReference>
<evidence type="ECO:0000256" key="3">
    <source>
        <dbReference type="ARBA" id="ARBA00022777"/>
    </source>
</evidence>
<sequence length="266" mass="29618">MSMDYIKDAVAMLDRAHPSYGLVDSKPEMTGEIAYTQSQVVKLDNKHLQKNHILTPESDKVVVNAYKLLRTRILQLMQQNGWVTLGITSPGPDEGKTLTAINLAISMAMKLDYTVLLVDLDFRKPSISERFGFQAKYGLGDYLAGKVKLEEVFVNPGINRLLLLPEKEARNNSSEILSSTGMERMVDELKNRYQSRIIIFDLPPVLVGDDVLAFSGLVDATLLVTQEGKTTTDDLNKTVSLLENKNVVGAVLNRSSVKNEFSNYGY</sequence>
<proteinExistence type="predicted"/>
<evidence type="ECO:0000256" key="1">
    <source>
        <dbReference type="ARBA" id="ARBA00022679"/>
    </source>
</evidence>
<keyword evidence="3" id="KW-0418">Kinase</keyword>
<keyword evidence="1" id="KW-0808">Transferase</keyword>
<dbReference type="SUPFAM" id="SSF52540">
    <property type="entry name" value="P-loop containing nucleoside triphosphate hydrolases"/>
    <property type="match status" value="1"/>
</dbReference>
<keyword evidence="2" id="KW-0547">Nucleotide-binding</keyword>
<name>A0A4R1HDF2_9GAMM</name>
<keyword evidence="5" id="KW-0829">Tyrosine-protein kinase</keyword>
<dbReference type="PANTHER" id="PTHR32309:SF31">
    <property type="entry name" value="CAPSULAR EXOPOLYSACCHARIDE FAMILY"/>
    <property type="match status" value="1"/>
</dbReference>
<dbReference type="AlphaFoldDB" id="A0A4R1HDF2"/>
<evidence type="ECO:0000259" key="6">
    <source>
        <dbReference type="Pfam" id="PF13614"/>
    </source>
</evidence>
<dbReference type="Pfam" id="PF13614">
    <property type="entry name" value="AAA_31"/>
    <property type="match status" value="1"/>
</dbReference>
<dbReference type="CDD" id="cd05387">
    <property type="entry name" value="BY-kinase"/>
    <property type="match status" value="1"/>
</dbReference>
<evidence type="ECO:0000256" key="5">
    <source>
        <dbReference type="ARBA" id="ARBA00023137"/>
    </source>
</evidence>
<dbReference type="OrthoDB" id="9775724at2"/>
<dbReference type="Proteomes" id="UP000295707">
    <property type="component" value="Unassembled WGS sequence"/>
</dbReference>
<evidence type="ECO:0000313" key="7">
    <source>
        <dbReference type="EMBL" id="TCK18180.1"/>
    </source>
</evidence>
<organism evidence="7 8">
    <name type="scientific">Thiogranum longum</name>
    <dbReference type="NCBI Taxonomy" id="1537524"/>
    <lineage>
        <taxon>Bacteria</taxon>
        <taxon>Pseudomonadati</taxon>
        <taxon>Pseudomonadota</taxon>
        <taxon>Gammaproteobacteria</taxon>
        <taxon>Chromatiales</taxon>
        <taxon>Ectothiorhodospiraceae</taxon>
        <taxon>Thiogranum</taxon>
    </lineage>
</organism>
<protein>
    <submittedName>
        <fullName evidence="7">Capsular exopolysaccharide synthesis family protein</fullName>
    </submittedName>
</protein>
<keyword evidence="8" id="KW-1185">Reference proteome</keyword>
<dbReference type="EMBL" id="SMFX01000001">
    <property type="protein sequence ID" value="TCK18180.1"/>
    <property type="molecule type" value="Genomic_DNA"/>
</dbReference>